<dbReference type="InterPro" id="IPR034236">
    <property type="entry name" value="CuRO_CcO_Caa3_II"/>
</dbReference>
<evidence type="ECO:0000256" key="6">
    <source>
        <dbReference type="ARBA" id="ARBA00022723"/>
    </source>
</evidence>
<dbReference type="InterPro" id="IPR001505">
    <property type="entry name" value="Copper_CuA"/>
</dbReference>
<evidence type="ECO:0000256" key="8">
    <source>
        <dbReference type="ARBA" id="ARBA00023004"/>
    </source>
</evidence>
<evidence type="ECO:0000256" key="7">
    <source>
        <dbReference type="ARBA" id="ARBA00022982"/>
    </source>
</evidence>
<dbReference type="GO" id="GO:0016020">
    <property type="term" value="C:membrane"/>
    <property type="evidence" value="ECO:0007669"/>
    <property type="project" value="UniProtKB-SubCell"/>
</dbReference>
<proteinExistence type="inferred from homology"/>
<evidence type="ECO:0000256" key="3">
    <source>
        <dbReference type="ARBA" id="ARBA00007866"/>
    </source>
</evidence>
<dbReference type="InterPro" id="IPR002429">
    <property type="entry name" value="CcO_II-like_C"/>
</dbReference>
<evidence type="ECO:0000256" key="1">
    <source>
        <dbReference type="ARBA" id="ARBA00004370"/>
    </source>
</evidence>
<evidence type="ECO:0000256" key="2">
    <source>
        <dbReference type="ARBA" id="ARBA00004418"/>
    </source>
</evidence>
<dbReference type="InterPro" id="IPR045187">
    <property type="entry name" value="CcO_II"/>
</dbReference>
<evidence type="ECO:0000313" key="16">
    <source>
        <dbReference type="EMBL" id="MRV73620.1"/>
    </source>
</evidence>
<dbReference type="Proteomes" id="UP000446768">
    <property type="component" value="Unassembled WGS sequence"/>
</dbReference>
<dbReference type="InterPro" id="IPR036909">
    <property type="entry name" value="Cyt_c-like_dom_sf"/>
</dbReference>
<dbReference type="PROSITE" id="PS00078">
    <property type="entry name" value="COX2"/>
    <property type="match status" value="1"/>
</dbReference>
<evidence type="ECO:0000256" key="11">
    <source>
        <dbReference type="ARBA" id="ARBA00047816"/>
    </source>
</evidence>
<feature type="transmembrane region" description="Helical" evidence="13">
    <location>
        <begin position="53"/>
        <end position="74"/>
    </location>
</feature>
<keyword evidence="4" id="KW-0813">Transport</keyword>
<dbReference type="PANTHER" id="PTHR22888">
    <property type="entry name" value="CYTOCHROME C OXIDASE, SUBUNIT II"/>
    <property type="match status" value="1"/>
</dbReference>
<dbReference type="CDD" id="cd04213">
    <property type="entry name" value="CuRO_CcO_Caa3_II"/>
    <property type="match status" value="1"/>
</dbReference>
<dbReference type="Gene3D" id="2.60.40.420">
    <property type="entry name" value="Cupredoxins - blue copper proteins"/>
    <property type="match status" value="1"/>
</dbReference>
<evidence type="ECO:0000256" key="4">
    <source>
        <dbReference type="ARBA" id="ARBA00022448"/>
    </source>
</evidence>
<dbReference type="AlphaFoldDB" id="A0A7X2LSK0"/>
<dbReference type="GO" id="GO:0004129">
    <property type="term" value="F:cytochrome-c oxidase activity"/>
    <property type="evidence" value="ECO:0007669"/>
    <property type="project" value="UniProtKB-EC"/>
</dbReference>
<evidence type="ECO:0000313" key="17">
    <source>
        <dbReference type="Proteomes" id="UP000446768"/>
    </source>
</evidence>
<evidence type="ECO:0000256" key="5">
    <source>
        <dbReference type="ARBA" id="ARBA00022617"/>
    </source>
</evidence>
<keyword evidence="9" id="KW-0186">Copper</keyword>
<keyword evidence="10 13" id="KW-0472">Membrane</keyword>
<dbReference type="InterPro" id="IPR008972">
    <property type="entry name" value="Cupredoxin"/>
</dbReference>
<keyword evidence="5 12" id="KW-0349">Heme</keyword>
<evidence type="ECO:0000256" key="12">
    <source>
        <dbReference type="PROSITE-ProRule" id="PRU00433"/>
    </source>
</evidence>
<keyword evidence="13" id="KW-0812">Transmembrane</keyword>
<gene>
    <name evidence="16" type="ORF">GJ700_18065</name>
</gene>
<evidence type="ECO:0000256" key="9">
    <source>
        <dbReference type="ARBA" id="ARBA00023008"/>
    </source>
</evidence>
<reference evidence="16 17" key="1">
    <citation type="submission" date="2019-11" db="EMBL/GenBank/DDBJ databases">
        <title>Novel species isolated from a subtropical stream in China.</title>
        <authorList>
            <person name="Lu H."/>
        </authorList>
    </citation>
    <scope>NUCLEOTIDE SEQUENCE [LARGE SCALE GENOMIC DNA]</scope>
    <source>
        <strain evidence="16 17">FT92W</strain>
    </source>
</reference>
<dbReference type="Pfam" id="PF00116">
    <property type="entry name" value="COX2"/>
    <property type="match status" value="1"/>
</dbReference>
<dbReference type="GO" id="GO:0042597">
    <property type="term" value="C:periplasmic space"/>
    <property type="evidence" value="ECO:0007669"/>
    <property type="project" value="UniProtKB-SubCell"/>
</dbReference>
<dbReference type="InterPro" id="IPR009056">
    <property type="entry name" value="Cyt_c-like_dom"/>
</dbReference>
<dbReference type="SUPFAM" id="SSF46626">
    <property type="entry name" value="Cytochrome c"/>
    <property type="match status" value="1"/>
</dbReference>
<dbReference type="GO" id="GO:0020037">
    <property type="term" value="F:heme binding"/>
    <property type="evidence" value="ECO:0007669"/>
    <property type="project" value="InterPro"/>
</dbReference>
<keyword evidence="17" id="KW-1185">Reference proteome</keyword>
<dbReference type="GO" id="GO:0005507">
    <property type="term" value="F:copper ion binding"/>
    <property type="evidence" value="ECO:0007669"/>
    <property type="project" value="InterPro"/>
</dbReference>
<evidence type="ECO:0000259" key="14">
    <source>
        <dbReference type="PROSITE" id="PS50857"/>
    </source>
</evidence>
<organism evidence="16 17">
    <name type="scientific">Pseudoduganella rivuli</name>
    <dbReference type="NCBI Taxonomy" id="2666085"/>
    <lineage>
        <taxon>Bacteria</taxon>
        <taxon>Pseudomonadati</taxon>
        <taxon>Pseudomonadota</taxon>
        <taxon>Betaproteobacteria</taxon>
        <taxon>Burkholderiales</taxon>
        <taxon>Oxalobacteraceae</taxon>
        <taxon>Telluria group</taxon>
        <taxon>Pseudoduganella</taxon>
    </lineage>
</organism>
<evidence type="ECO:0000256" key="13">
    <source>
        <dbReference type="SAM" id="Phobius"/>
    </source>
</evidence>
<dbReference type="RefSeq" id="WP_154376384.1">
    <property type="nucleotide sequence ID" value="NZ_WKJJ01000011.1"/>
</dbReference>
<evidence type="ECO:0000256" key="10">
    <source>
        <dbReference type="ARBA" id="ARBA00023136"/>
    </source>
</evidence>
<comment type="caution">
    <text evidence="16">The sequence shown here is derived from an EMBL/GenBank/DDBJ whole genome shotgun (WGS) entry which is preliminary data.</text>
</comment>
<evidence type="ECO:0000259" key="15">
    <source>
        <dbReference type="PROSITE" id="PS51007"/>
    </source>
</evidence>
<keyword evidence="6 12" id="KW-0479">Metal-binding</keyword>
<dbReference type="EMBL" id="WKJJ01000011">
    <property type="protein sequence ID" value="MRV73620.1"/>
    <property type="molecule type" value="Genomic_DNA"/>
</dbReference>
<dbReference type="GO" id="GO:0042773">
    <property type="term" value="P:ATP synthesis coupled electron transport"/>
    <property type="evidence" value="ECO:0007669"/>
    <property type="project" value="TreeGrafter"/>
</dbReference>
<comment type="catalytic activity">
    <reaction evidence="11">
        <text>4 Fe(II)-[cytochrome c] + O2 + 8 H(+)(in) = 4 Fe(III)-[cytochrome c] + 2 H2O + 4 H(+)(out)</text>
        <dbReference type="Rhea" id="RHEA:11436"/>
        <dbReference type="Rhea" id="RHEA-COMP:10350"/>
        <dbReference type="Rhea" id="RHEA-COMP:14399"/>
        <dbReference type="ChEBI" id="CHEBI:15377"/>
        <dbReference type="ChEBI" id="CHEBI:15378"/>
        <dbReference type="ChEBI" id="CHEBI:15379"/>
        <dbReference type="ChEBI" id="CHEBI:29033"/>
        <dbReference type="ChEBI" id="CHEBI:29034"/>
        <dbReference type="EC" id="7.1.1.9"/>
    </reaction>
</comment>
<name>A0A7X2LSK0_9BURK</name>
<dbReference type="PANTHER" id="PTHR22888:SF9">
    <property type="entry name" value="CYTOCHROME C OXIDASE SUBUNIT 2"/>
    <property type="match status" value="1"/>
</dbReference>
<keyword evidence="7" id="KW-0249">Electron transport</keyword>
<comment type="subcellular location">
    <subcellularLocation>
        <location evidence="1">Membrane</location>
    </subcellularLocation>
    <subcellularLocation>
        <location evidence="2">Periplasm</location>
    </subcellularLocation>
</comment>
<dbReference type="SUPFAM" id="SSF49503">
    <property type="entry name" value="Cupredoxins"/>
    <property type="match status" value="1"/>
</dbReference>
<dbReference type="PROSITE" id="PS50857">
    <property type="entry name" value="COX2_CUA"/>
    <property type="match status" value="1"/>
</dbReference>
<sequence>MQSMFAPASQDAVALARFAWIACGGAALAFITVMVLLALALRRGGPAPGWRRTLAFAVLVPGGALAALFAYATWGDTPSGSPDGGAPSAAMQADALVIRVTARMWWWEVRYPGPGGGIALANELHVPAGRTVWLALDSADVIHTFWVPALAGKVDMVPGKVHHLPLAALRPGVWRGQCAEYCGLQHARMALHVVAQPPAQFDDWLARQAMPVAGEARHAAARALFVRRCAVCHTVRGVDAARVEGGPAGPDLTHVASRLALGAGALPNGPGAMAAWLAAPHRYKQGIRMPDPQLAAADVAALAAWLVTLQ</sequence>
<feature type="transmembrane region" description="Helical" evidence="13">
    <location>
        <begin position="18"/>
        <end position="41"/>
    </location>
</feature>
<feature type="domain" description="Cytochrome oxidase subunit II copper A binding" evidence="14">
    <location>
        <begin position="93"/>
        <end position="207"/>
    </location>
</feature>
<keyword evidence="8 12" id="KW-0408">Iron</keyword>
<protein>
    <submittedName>
        <fullName evidence="16">C-type cytochrome</fullName>
    </submittedName>
</protein>
<feature type="domain" description="Cytochrome c" evidence="15">
    <location>
        <begin position="216"/>
        <end position="310"/>
    </location>
</feature>
<comment type="similarity">
    <text evidence="3">Belongs to the cytochrome c oxidase subunit 2 family.</text>
</comment>
<keyword evidence="13" id="KW-1133">Transmembrane helix</keyword>
<dbReference type="PROSITE" id="PS51007">
    <property type="entry name" value="CYTC"/>
    <property type="match status" value="1"/>
</dbReference>
<dbReference type="Pfam" id="PF00034">
    <property type="entry name" value="Cytochrom_C"/>
    <property type="match status" value="1"/>
</dbReference>
<accession>A0A7X2LSK0</accession>